<evidence type="ECO:0000256" key="1">
    <source>
        <dbReference type="ARBA" id="ARBA00001933"/>
    </source>
</evidence>
<evidence type="ECO:0000256" key="5">
    <source>
        <dbReference type="ARBA" id="ARBA00022898"/>
    </source>
</evidence>
<dbReference type="InterPro" id="IPR015421">
    <property type="entry name" value="PyrdxlP-dep_Trfase_major"/>
</dbReference>
<dbReference type="EMBL" id="CP059274">
    <property type="protein sequence ID" value="QLQ82623.1"/>
    <property type="molecule type" value="Genomic_DNA"/>
</dbReference>
<dbReference type="InterPro" id="IPR004839">
    <property type="entry name" value="Aminotransferase_I/II_large"/>
</dbReference>
<protein>
    <recommendedName>
        <fullName evidence="6">Aminotransferase class I/classII large domain-containing protein</fullName>
    </recommendedName>
</protein>
<dbReference type="GO" id="GO:0019878">
    <property type="term" value="P:lysine biosynthetic process via aminoadipic acid"/>
    <property type="evidence" value="ECO:0007669"/>
    <property type="project" value="TreeGrafter"/>
</dbReference>
<dbReference type="CDD" id="cd00609">
    <property type="entry name" value="AAT_like"/>
    <property type="match status" value="1"/>
</dbReference>
<dbReference type="Gene3D" id="3.40.640.10">
    <property type="entry name" value="Type I PLP-dependent aspartate aminotransferase-like (Major domain)"/>
    <property type="match status" value="1"/>
</dbReference>
<dbReference type="Proteomes" id="UP000510647">
    <property type="component" value="Chromosome 8"/>
</dbReference>
<keyword evidence="4" id="KW-0808">Transferase</keyword>
<sequence length="494" mass="57143">MDYESLRDRYSRFLSRRDEGRKPITFWDGELPSKDLICLEAGMPNEKMFPIKGIDLHLVERPFEDGDEDKVSITRYEEPVEMPIARALQYSEVRGMQPMVNFCKRIVEMINKPVYEHWDVLMSNGSSDSMFKVFETLCDESSTVLMEEFTFSPVVSNVTSTGANCVPLKMHLTTDPREQGIDVEYMEQLLDNWHEIEEYRHLNKPKLLYTIVTGQNPTGMTLSMEKRRQIYRLAQKHDLIIVEDDPYGYLTFPPYDPENPMKNVYTDTENPMSIDEYLQQRLIKSFLTLDTDARVIRLETFSKMYAPGLRLSFIIANKFIIDRLLNLSEITTRAPSGASQAIVYATVKAMATRETAYQDENDRMFYGWIRWAMKLAATYTHRRNVAFKALYETDAYKNHLFSVLEPSAGMFINVKINWPHAKPTDMKSSLDQLDKVLVNKGVKVVLGYKLAVDQKFSMDSSGFLRFTVAYASHDDQLIEGCHRIANGIQEYLGH</sequence>
<reference evidence="7 8" key="1">
    <citation type="submission" date="2020-06" db="EMBL/GenBank/DDBJ databases">
        <title>The yeast mating-type switching endonuclease HO is a domesticated member of an unorthodox homing genetic element family.</title>
        <authorList>
            <person name="Coughlan A.Y."/>
            <person name="Lombardi L."/>
            <person name="Braun-Galleani S."/>
            <person name="Martos A.R."/>
            <person name="Galeote V."/>
            <person name="Bigey F."/>
            <person name="Dequin S."/>
            <person name="Byrne K.P."/>
            <person name="Wolfe K.H."/>
        </authorList>
    </citation>
    <scope>NUCLEOTIDE SEQUENCE [LARGE SCALE GENOMIC DNA]</scope>
    <source>
        <strain evidence="7 8">CBS2947</strain>
    </source>
</reference>
<evidence type="ECO:0000256" key="2">
    <source>
        <dbReference type="ARBA" id="ARBA00007441"/>
    </source>
</evidence>
<accession>A0A7H9HZF6</accession>
<evidence type="ECO:0000313" key="8">
    <source>
        <dbReference type="Proteomes" id="UP000510647"/>
    </source>
</evidence>
<evidence type="ECO:0000313" key="7">
    <source>
        <dbReference type="EMBL" id="QLQ82623.1"/>
    </source>
</evidence>
<dbReference type="PANTHER" id="PTHR42790">
    <property type="entry name" value="AMINOTRANSFERASE"/>
    <property type="match status" value="1"/>
</dbReference>
<name>A0A7H9HZF6_9SACH</name>
<dbReference type="Pfam" id="PF00155">
    <property type="entry name" value="Aminotran_1_2"/>
    <property type="match status" value="1"/>
</dbReference>
<comment type="cofactor">
    <cofactor evidence="1">
        <name>pyridoxal 5'-phosphate</name>
        <dbReference type="ChEBI" id="CHEBI:597326"/>
    </cofactor>
</comment>
<evidence type="ECO:0000256" key="4">
    <source>
        <dbReference type="ARBA" id="ARBA00022679"/>
    </source>
</evidence>
<dbReference type="GO" id="GO:0009074">
    <property type="term" value="P:aromatic amino acid family catabolic process"/>
    <property type="evidence" value="ECO:0007669"/>
    <property type="project" value="TreeGrafter"/>
</dbReference>
<dbReference type="GO" id="GO:0047536">
    <property type="term" value="F:2-aminoadipate transaminase activity"/>
    <property type="evidence" value="ECO:0007669"/>
    <property type="project" value="TreeGrafter"/>
</dbReference>
<dbReference type="OrthoDB" id="691673at2759"/>
<dbReference type="PANTHER" id="PTHR42790:SF2">
    <property type="entry name" value="AROMATIC AMINO ACID AMINOTRANSFERASE 2"/>
    <property type="match status" value="1"/>
</dbReference>
<organism evidence="7 8">
    <name type="scientific">Torulaspora globosa</name>
    <dbReference type="NCBI Taxonomy" id="48254"/>
    <lineage>
        <taxon>Eukaryota</taxon>
        <taxon>Fungi</taxon>
        <taxon>Dikarya</taxon>
        <taxon>Ascomycota</taxon>
        <taxon>Saccharomycotina</taxon>
        <taxon>Saccharomycetes</taxon>
        <taxon>Saccharomycetales</taxon>
        <taxon>Saccharomycetaceae</taxon>
        <taxon>Torulaspora</taxon>
    </lineage>
</organism>
<gene>
    <name evidence="7" type="ORF">HG537_0H03860</name>
</gene>
<evidence type="ECO:0000259" key="6">
    <source>
        <dbReference type="Pfam" id="PF00155"/>
    </source>
</evidence>
<evidence type="ECO:0000256" key="3">
    <source>
        <dbReference type="ARBA" id="ARBA00022576"/>
    </source>
</evidence>
<keyword evidence="5" id="KW-0663">Pyridoxal phosphate</keyword>
<keyword evidence="3" id="KW-0032">Aminotransferase</keyword>
<dbReference type="GO" id="GO:0030170">
    <property type="term" value="F:pyridoxal phosphate binding"/>
    <property type="evidence" value="ECO:0007669"/>
    <property type="project" value="InterPro"/>
</dbReference>
<dbReference type="InterPro" id="IPR015424">
    <property type="entry name" value="PyrdxlP-dep_Trfase"/>
</dbReference>
<dbReference type="SUPFAM" id="SSF53383">
    <property type="entry name" value="PLP-dependent transferases"/>
    <property type="match status" value="1"/>
</dbReference>
<comment type="similarity">
    <text evidence="2">Belongs to the class-I pyridoxal-phosphate-dependent aminotransferase family.</text>
</comment>
<dbReference type="AlphaFoldDB" id="A0A7H9HZF6"/>
<dbReference type="InterPro" id="IPR050859">
    <property type="entry name" value="Class-I_PLP-dep_aminotransf"/>
</dbReference>
<dbReference type="GO" id="GO:0006571">
    <property type="term" value="P:tyrosine biosynthetic process"/>
    <property type="evidence" value="ECO:0007669"/>
    <property type="project" value="TreeGrafter"/>
</dbReference>
<dbReference type="GO" id="GO:0008793">
    <property type="term" value="F:aromatic-amino-acid transaminase activity"/>
    <property type="evidence" value="ECO:0007669"/>
    <property type="project" value="TreeGrafter"/>
</dbReference>
<keyword evidence="8" id="KW-1185">Reference proteome</keyword>
<proteinExistence type="inferred from homology"/>
<feature type="domain" description="Aminotransferase class I/classII large" evidence="6">
    <location>
        <begin position="101"/>
        <end position="478"/>
    </location>
</feature>